<dbReference type="PANTHER" id="PTHR12358">
    <property type="entry name" value="SPHINGOSINE KINASE"/>
    <property type="match status" value="1"/>
</dbReference>
<evidence type="ECO:0000313" key="14">
    <source>
        <dbReference type="Proteomes" id="UP001358417"/>
    </source>
</evidence>
<protein>
    <recommendedName>
        <fullName evidence="3">Mitochondrial import inner membrane translocase subunit TIM54</fullName>
    </recommendedName>
</protein>
<keyword evidence="11" id="KW-0472">Membrane</keyword>
<feature type="compositionally biased region" description="Basic and acidic residues" evidence="12">
    <location>
        <begin position="248"/>
        <end position="258"/>
    </location>
</feature>
<keyword evidence="5" id="KW-0812">Transmembrane</keyword>
<organism evidence="13 14">
    <name type="scientific">Exophiala bonariae</name>
    <dbReference type="NCBI Taxonomy" id="1690606"/>
    <lineage>
        <taxon>Eukaryota</taxon>
        <taxon>Fungi</taxon>
        <taxon>Dikarya</taxon>
        <taxon>Ascomycota</taxon>
        <taxon>Pezizomycotina</taxon>
        <taxon>Eurotiomycetes</taxon>
        <taxon>Chaetothyriomycetidae</taxon>
        <taxon>Chaetothyriales</taxon>
        <taxon>Herpotrichiellaceae</taxon>
        <taxon>Exophiala</taxon>
    </lineage>
</organism>
<comment type="subcellular location">
    <subcellularLocation>
        <location evidence="1">Mitochondrion inner membrane</location>
        <topology evidence="1">Single-pass membrane protein</topology>
    </subcellularLocation>
</comment>
<comment type="similarity">
    <text evidence="2">Belongs to the TIM54 family.</text>
</comment>
<feature type="region of interest" description="Disordered" evidence="12">
    <location>
        <begin position="211"/>
        <end position="288"/>
    </location>
</feature>
<evidence type="ECO:0000256" key="5">
    <source>
        <dbReference type="ARBA" id="ARBA00022692"/>
    </source>
</evidence>
<evidence type="ECO:0000256" key="12">
    <source>
        <dbReference type="SAM" id="MobiDB-lite"/>
    </source>
</evidence>
<proteinExistence type="inferred from homology"/>
<evidence type="ECO:0000256" key="9">
    <source>
        <dbReference type="ARBA" id="ARBA00023010"/>
    </source>
</evidence>
<evidence type="ECO:0000256" key="6">
    <source>
        <dbReference type="ARBA" id="ARBA00022792"/>
    </source>
</evidence>
<name>A0AAV9NCY3_9EURO</name>
<keyword evidence="4" id="KW-0813">Transport</keyword>
<keyword evidence="9" id="KW-0811">Translocation</keyword>
<dbReference type="GeneID" id="89969703"/>
<keyword evidence="10" id="KW-0496">Mitochondrion</keyword>
<dbReference type="Pfam" id="PF11711">
    <property type="entry name" value="Tim54"/>
    <property type="match status" value="1"/>
</dbReference>
<evidence type="ECO:0000256" key="8">
    <source>
        <dbReference type="ARBA" id="ARBA00022989"/>
    </source>
</evidence>
<feature type="region of interest" description="Disordered" evidence="12">
    <location>
        <begin position="1"/>
        <end position="26"/>
    </location>
</feature>
<keyword evidence="7" id="KW-0653">Protein transport</keyword>
<dbReference type="GO" id="GO:0015031">
    <property type="term" value="P:protein transport"/>
    <property type="evidence" value="ECO:0007669"/>
    <property type="project" value="UniProtKB-KW"/>
</dbReference>
<dbReference type="PANTHER" id="PTHR12358:SF101">
    <property type="entry name" value="MITOCHONDRIAL IMPORT INNER MEMBRANE TRANSLOCASE SUBUNIT TIM54"/>
    <property type="match status" value="1"/>
</dbReference>
<evidence type="ECO:0000256" key="4">
    <source>
        <dbReference type="ARBA" id="ARBA00022448"/>
    </source>
</evidence>
<keyword evidence="6" id="KW-0999">Mitochondrion inner membrane</keyword>
<keyword evidence="14" id="KW-1185">Reference proteome</keyword>
<dbReference type="AlphaFoldDB" id="A0AAV9NCY3"/>
<evidence type="ECO:0000313" key="13">
    <source>
        <dbReference type="EMBL" id="KAK5054592.1"/>
    </source>
</evidence>
<evidence type="ECO:0000256" key="1">
    <source>
        <dbReference type="ARBA" id="ARBA00004434"/>
    </source>
</evidence>
<sequence length="466" mass="52517">MADTTPKPDAIPGGGQYQPPKPPPKQNPVFRMMGKLLPSRNWMIFLTITGSWTAAVVYDRRERKKVQKKWCDLVSHIAQQPLDVKQMPRRLTVFLSAPPGDGIRPSREFFKEYVKPVLVAAALDYDVIEGRKEGDVRYGTAEQIRRLRRRKGEKGLEDSTEEEQPDTETVIQNIRDAVGINFEPGLRGDLVLGRHTWKEYIRGLNEGWLGPIAEPPPAPEPFSEPSLIHPTTEAQTDGPTATTEVPPEPEKKEEEKKEQKKKPSPPPAYLSIDQYSSSPLSPHIPTQLEPSQPIHQQHLLGFLKTPQRIYNFLNRRHLADQIGRETAAIVLAASRPYEQNSSFATPATDLEADPLATRAPENDADAGIVQTGQTWEQQSVLANEERTWHKSIRKPRPEGDTSEPIWLNDIVIDSRIGERMRRFALDPEEEARANRIASGVEKTRAVPIQNLRAEKVVIGNLDDENL</sequence>
<dbReference type="EMBL" id="JAVRRD010000010">
    <property type="protein sequence ID" value="KAK5054592.1"/>
    <property type="molecule type" value="Genomic_DNA"/>
</dbReference>
<evidence type="ECO:0000256" key="2">
    <source>
        <dbReference type="ARBA" id="ARBA00006355"/>
    </source>
</evidence>
<keyword evidence="8" id="KW-1133">Transmembrane helix</keyword>
<feature type="compositionally biased region" description="Pro residues" evidence="12">
    <location>
        <begin position="213"/>
        <end position="222"/>
    </location>
</feature>
<gene>
    <name evidence="13" type="ORF">LTR84_001483</name>
</gene>
<dbReference type="Proteomes" id="UP001358417">
    <property type="component" value="Unassembled WGS sequence"/>
</dbReference>
<accession>A0AAV9NCY3</accession>
<dbReference type="InterPro" id="IPR021056">
    <property type="entry name" value="Mt_import_IM_translocase_Tim54"/>
</dbReference>
<comment type="caution">
    <text evidence="13">The sequence shown here is derived from an EMBL/GenBank/DDBJ whole genome shotgun (WGS) entry which is preliminary data.</text>
</comment>
<feature type="compositionally biased region" description="Polar residues" evidence="12">
    <location>
        <begin position="232"/>
        <end position="243"/>
    </location>
</feature>
<evidence type="ECO:0000256" key="11">
    <source>
        <dbReference type="ARBA" id="ARBA00023136"/>
    </source>
</evidence>
<dbReference type="RefSeq" id="XP_064707365.1">
    <property type="nucleotide sequence ID" value="XM_064845107.1"/>
</dbReference>
<evidence type="ECO:0000256" key="7">
    <source>
        <dbReference type="ARBA" id="ARBA00022927"/>
    </source>
</evidence>
<evidence type="ECO:0000256" key="10">
    <source>
        <dbReference type="ARBA" id="ARBA00023128"/>
    </source>
</evidence>
<evidence type="ECO:0000256" key="3">
    <source>
        <dbReference type="ARBA" id="ARBA00020796"/>
    </source>
</evidence>
<dbReference type="GO" id="GO:0005743">
    <property type="term" value="C:mitochondrial inner membrane"/>
    <property type="evidence" value="ECO:0007669"/>
    <property type="project" value="UniProtKB-SubCell"/>
</dbReference>
<reference evidence="13 14" key="1">
    <citation type="submission" date="2023-08" db="EMBL/GenBank/DDBJ databases">
        <title>Black Yeasts Isolated from many extreme environments.</title>
        <authorList>
            <person name="Coleine C."/>
            <person name="Stajich J.E."/>
            <person name="Selbmann L."/>
        </authorList>
    </citation>
    <scope>NUCLEOTIDE SEQUENCE [LARGE SCALE GENOMIC DNA]</scope>
    <source>
        <strain evidence="13 14">CCFEE 5792</strain>
    </source>
</reference>
<dbReference type="InterPro" id="IPR050187">
    <property type="entry name" value="Lipid_Phosphate_FormReg"/>
</dbReference>